<organism evidence="1">
    <name type="scientific">Chromera velia CCMP2878</name>
    <dbReference type="NCBI Taxonomy" id="1169474"/>
    <lineage>
        <taxon>Eukaryota</taxon>
        <taxon>Sar</taxon>
        <taxon>Alveolata</taxon>
        <taxon>Colpodellida</taxon>
        <taxon>Chromeraceae</taxon>
        <taxon>Chromera</taxon>
    </lineage>
</organism>
<evidence type="ECO:0000313" key="1">
    <source>
        <dbReference type="EMBL" id="CEM22801.1"/>
    </source>
</evidence>
<accession>A0A0G4G3G4</accession>
<dbReference type="AlphaFoldDB" id="A0A0G4G3G4"/>
<protein>
    <submittedName>
        <fullName evidence="1">Uncharacterized protein</fullName>
    </submittedName>
</protein>
<name>A0A0G4G3G4_9ALVE</name>
<dbReference type="VEuPathDB" id="CryptoDB:Cvel_20095"/>
<dbReference type="PhylomeDB" id="A0A0G4G3G4"/>
<reference evidence="1" key="1">
    <citation type="submission" date="2014-11" db="EMBL/GenBank/DDBJ databases">
        <authorList>
            <person name="Otto D Thomas"/>
            <person name="Naeem Raeece"/>
        </authorList>
    </citation>
    <scope>NUCLEOTIDE SEQUENCE</scope>
</reference>
<gene>
    <name evidence="1" type="ORF">Cvel_20095</name>
</gene>
<sequence>MLRNMGLVLEKVKKEKQRIELRPLGEKGKKVYIYTDCGRKKKTKMVRKGMVAFWGDETWSYKEEDEWNPVFYKTEKEVMPGLLPKLEKEERFMDSSYAGELISLKFRVKEIWRVLYLIDELTGAFSEVIVYIDSAALHVCLRSGKITKEPELQLELDYII</sequence>
<dbReference type="EMBL" id="CDMZ01000859">
    <property type="protein sequence ID" value="CEM22801.1"/>
    <property type="molecule type" value="Genomic_DNA"/>
</dbReference>
<proteinExistence type="predicted"/>